<dbReference type="Pfam" id="PF07705">
    <property type="entry name" value="CARDB"/>
    <property type="match status" value="1"/>
</dbReference>
<dbReference type="SUPFAM" id="SSF53300">
    <property type="entry name" value="vWA-like"/>
    <property type="match status" value="1"/>
</dbReference>
<dbReference type="Gene3D" id="2.60.40.10">
    <property type="entry name" value="Immunoglobulins"/>
    <property type="match status" value="1"/>
</dbReference>
<accession>A0A518B8A5</accession>
<dbReference type="EMBL" id="CP036279">
    <property type="protein sequence ID" value="QDU63208.1"/>
    <property type="molecule type" value="Genomic_DNA"/>
</dbReference>
<proteinExistence type="predicted"/>
<evidence type="ECO:0008006" key="6">
    <source>
        <dbReference type="Google" id="ProtNLM"/>
    </source>
</evidence>
<gene>
    <name evidence="4" type="ORF">Pan216_40860</name>
</gene>
<evidence type="ECO:0000259" key="3">
    <source>
        <dbReference type="Pfam" id="PF07705"/>
    </source>
</evidence>
<dbReference type="PANTHER" id="PTHR37464">
    <property type="entry name" value="BLL2463 PROTEIN"/>
    <property type="match status" value="1"/>
</dbReference>
<dbReference type="RefSeq" id="WP_145260490.1">
    <property type="nucleotide sequence ID" value="NZ_CP036279.1"/>
</dbReference>
<evidence type="ECO:0000313" key="4">
    <source>
        <dbReference type="EMBL" id="QDU63208.1"/>
    </source>
</evidence>
<sequence length="722" mass="79221">MLSSWFVNPAFMAGAALIAAPIIIHLLHRLNFRRVSWAAMEFLLDSQRRNRRRIFFEQFLLLLLRCLLILGVVVLLARPLAGERLWSLIAAGQRSEHVIVIDDSFSMGQRLGTTTGFGEGLRMTRLLLTGLADQPGKQFVTILRTSQRNEPEIAGAPLDRPLVDRFGQLSESWEPSDLATPPGDGVAQAASLLAANDASQRSVYLVSDYRAKDWGEEGDLVKSLRKLSENQTELYLLDVASQASPNLTVERLSASLGSAAAELPFDVAVEVHNDGPDAVERVRVHPRLNDSPLPAQTIERIESGQSARVTFPVRANEIGRHRLQVSLEEDALATDNKRWLAFDLEPSIPVLIVAGDARRLGARFLSFALAPGGGVNTGLVATIHGPEFPTGVDLAEFRAVYLVNVPQLDGKASEAIVDFVKDGGGLGIFLGEQISVDSYNAQLAAEGGFLPAALGPVRDVSDENELGVGLAWQSHPVFRVFEGERNPFLDAVRFQRYFTLSDEEAARDEESIVASTSEGDPLVVESTLGRGRVMLFLSTVEPSWNTWARNPSFVVAMLELQRHLATPAIEGPEARVGVPWQVDLDTALYRPAATFTIPSRGDGAARTLEVDAERTGLAATVTLDQTEVAGIYRLTRTRTDGSEEIVAKAINVDPAEGKLAKLTAEARRELLQGIEHHYFLPSDFRADADEGAFEPRDVILLILVLMLFFEQWLAYRLSYHLK</sequence>
<dbReference type="InterPro" id="IPR029062">
    <property type="entry name" value="Class_I_gatase-like"/>
</dbReference>
<protein>
    <recommendedName>
        <fullName evidence="6">Aerotolerance regulator N-terminal domain-containing protein</fullName>
    </recommendedName>
</protein>
<evidence type="ECO:0000256" key="1">
    <source>
        <dbReference type="SAM" id="Phobius"/>
    </source>
</evidence>
<dbReference type="InterPro" id="IPR024163">
    <property type="entry name" value="Aerotolerance_reg_N"/>
</dbReference>
<dbReference type="OrthoDB" id="237862at2"/>
<keyword evidence="1" id="KW-0472">Membrane</keyword>
<dbReference type="Gene3D" id="3.40.50.880">
    <property type="match status" value="1"/>
</dbReference>
<reference evidence="4 5" key="1">
    <citation type="submission" date="2019-02" db="EMBL/GenBank/DDBJ databases">
        <title>Deep-cultivation of Planctomycetes and their phenomic and genomic characterization uncovers novel biology.</title>
        <authorList>
            <person name="Wiegand S."/>
            <person name="Jogler M."/>
            <person name="Boedeker C."/>
            <person name="Pinto D."/>
            <person name="Vollmers J."/>
            <person name="Rivas-Marin E."/>
            <person name="Kohn T."/>
            <person name="Peeters S.H."/>
            <person name="Heuer A."/>
            <person name="Rast P."/>
            <person name="Oberbeckmann S."/>
            <person name="Bunk B."/>
            <person name="Jeske O."/>
            <person name="Meyerdierks A."/>
            <person name="Storesund J.E."/>
            <person name="Kallscheuer N."/>
            <person name="Luecker S."/>
            <person name="Lage O.M."/>
            <person name="Pohl T."/>
            <person name="Merkel B.J."/>
            <person name="Hornburger P."/>
            <person name="Mueller R.-W."/>
            <person name="Bruemmer F."/>
            <person name="Labrenz M."/>
            <person name="Spormann A.M."/>
            <person name="Op den Camp H."/>
            <person name="Overmann J."/>
            <person name="Amann R."/>
            <person name="Jetten M.S.M."/>
            <person name="Mascher T."/>
            <person name="Medema M.H."/>
            <person name="Devos D.P."/>
            <person name="Kaster A.-K."/>
            <person name="Ovreas L."/>
            <person name="Rohde M."/>
            <person name="Galperin M.Y."/>
            <person name="Jogler C."/>
        </authorList>
    </citation>
    <scope>NUCLEOTIDE SEQUENCE [LARGE SCALE GENOMIC DNA]</scope>
    <source>
        <strain evidence="4 5">Pan216</strain>
    </source>
</reference>
<dbReference type="NCBIfam" id="TIGR02226">
    <property type="entry name" value="two_anch"/>
    <property type="match status" value="1"/>
</dbReference>
<dbReference type="Proteomes" id="UP000317093">
    <property type="component" value="Chromosome"/>
</dbReference>
<feature type="transmembrane region" description="Helical" evidence="1">
    <location>
        <begin position="6"/>
        <end position="27"/>
    </location>
</feature>
<feature type="transmembrane region" description="Helical" evidence="1">
    <location>
        <begin position="59"/>
        <end position="77"/>
    </location>
</feature>
<name>A0A518B8A5_9BACT</name>
<dbReference type="KEGG" id="knv:Pan216_40860"/>
<dbReference type="InterPro" id="IPR013783">
    <property type="entry name" value="Ig-like_fold"/>
</dbReference>
<dbReference type="PANTHER" id="PTHR37464:SF1">
    <property type="entry name" value="BLL2463 PROTEIN"/>
    <property type="match status" value="1"/>
</dbReference>
<dbReference type="InterPro" id="IPR011635">
    <property type="entry name" value="CARDB"/>
</dbReference>
<dbReference type="AlphaFoldDB" id="A0A518B8A5"/>
<dbReference type="InterPro" id="IPR011933">
    <property type="entry name" value="Double_TM_dom"/>
</dbReference>
<evidence type="ECO:0000259" key="2">
    <source>
        <dbReference type="Pfam" id="PF07584"/>
    </source>
</evidence>
<evidence type="ECO:0000313" key="5">
    <source>
        <dbReference type="Proteomes" id="UP000317093"/>
    </source>
</evidence>
<keyword evidence="1" id="KW-0812">Transmembrane</keyword>
<keyword evidence="5" id="KW-1185">Reference proteome</keyword>
<dbReference type="Pfam" id="PF07584">
    <property type="entry name" value="BatA"/>
    <property type="match status" value="1"/>
</dbReference>
<dbReference type="InterPro" id="IPR036465">
    <property type="entry name" value="vWFA_dom_sf"/>
</dbReference>
<feature type="domain" description="Aerotolerance regulator N-terminal" evidence="2">
    <location>
        <begin position="6"/>
        <end position="79"/>
    </location>
</feature>
<feature type="domain" description="CARDB" evidence="3">
    <location>
        <begin position="245"/>
        <end position="331"/>
    </location>
</feature>
<keyword evidence="1" id="KW-1133">Transmembrane helix</keyword>
<organism evidence="4 5">
    <name type="scientific">Kolteria novifilia</name>
    <dbReference type="NCBI Taxonomy" id="2527975"/>
    <lineage>
        <taxon>Bacteria</taxon>
        <taxon>Pseudomonadati</taxon>
        <taxon>Planctomycetota</taxon>
        <taxon>Planctomycetia</taxon>
        <taxon>Kolteriales</taxon>
        <taxon>Kolteriaceae</taxon>
        <taxon>Kolteria</taxon>
    </lineage>
</organism>
<dbReference type="SUPFAM" id="SSF52317">
    <property type="entry name" value="Class I glutamine amidotransferase-like"/>
    <property type="match status" value="1"/>
</dbReference>